<protein>
    <submittedName>
        <fullName evidence="2">Uncharacterized protein</fullName>
    </submittedName>
</protein>
<reference evidence="2 3" key="1">
    <citation type="journal article" date="2011" name="Int. J. Syst. Evol. Microbiol.">
        <title>Ochrobactrum pecoris sp. nov., isolated from farm animals.</title>
        <authorList>
            <person name="Kampfer P."/>
            <person name="Huber B."/>
            <person name="Busse H.J."/>
            <person name="Scholz H.C."/>
            <person name="Tomaso H."/>
            <person name="Hotzel H."/>
            <person name="Melzer F."/>
        </authorList>
    </citation>
    <scope>NUCLEOTIDE SEQUENCE [LARGE SCALE GENOMIC DNA]</scope>
    <source>
        <strain evidence="2 3">08RB2639</strain>
    </source>
</reference>
<dbReference type="EMBL" id="JACIEX010000010">
    <property type="protein sequence ID" value="MBB4095364.1"/>
    <property type="molecule type" value="Genomic_DNA"/>
</dbReference>
<proteinExistence type="predicted"/>
<dbReference type="EMBL" id="VEWK01000010">
    <property type="protein sequence ID" value="TNV10335.1"/>
    <property type="molecule type" value="Genomic_DNA"/>
</dbReference>
<reference evidence="2" key="2">
    <citation type="submission" date="2019-06" db="EMBL/GenBank/DDBJ databases">
        <authorList>
            <person name="Hu M."/>
        </authorList>
    </citation>
    <scope>NUCLEOTIDE SEQUENCE</scope>
    <source>
        <strain evidence="2">08RB2639</strain>
    </source>
</reference>
<evidence type="ECO:0000313" key="4">
    <source>
        <dbReference type="Proteomes" id="UP000553980"/>
    </source>
</evidence>
<evidence type="ECO:0000313" key="1">
    <source>
        <dbReference type="EMBL" id="MBB4095364.1"/>
    </source>
</evidence>
<evidence type="ECO:0000313" key="2">
    <source>
        <dbReference type="EMBL" id="TNV10335.1"/>
    </source>
</evidence>
<comment type="caution">
    <text evidence="2">The sequence shown here is derived from an EMBL/GenBank/DDBJ whole genome shotgun (WGS) entry which is preliminary data.</text>
</comment>
<organism evidence="2 3">
    <name type="scientific">Brucella pecoris</name>
    <dbReference type="NCBI Taxonomy" id="867683"/>
    <lineage>
        <taxon>Bacteria</taxon>
        <taxon>Pseudomonadati</taxon>
        <taxon>Pseudomonadota</taxon>
        <taxon>Alphaproteobacteria</taxon>
        <taxon>Hyphomicrobiales</taxon>
        <taxon>Brucellaceae</taxon>
        <taxon>Brucella/Ochrobactrum group</taxon>
        <taxon>Brucella</taxon>
    </lineage>
</organism>
<gene>
    <name evidence="2" type="ORF">FIB18_17970</name>
    <name evidence="1" type="ORF">GGQ79_003910</name>
</gene>
<keyword evidence="4" id="KW-1185">Reference proteome</keyword>
<dbReference type="Proteomes" id="UP000313390">
    <property type="component" value="Unassembled WGS sequence"/>
</dbReference>
<evidence type="ECO:0000313" key="3">
    <source>
        <dbReference type="Proteomes" id="UP000313390"/>
    </source>
</evidence>
<name>A0A5C5CH36_9HYPH</name>
<reference evidence="1 4" key="3">
    <citation type="submission" date="2020-08" db="EMBL/GenBank/DDBJ databases">
        <title>Genomic Encyclopedia of Type Strains, Phase IV (KMG-IV): sequencing the most valuable type-strain genomes for metagenomic binning, comparative biology and taxonomic classification.</title>
        <authorList>
            <person name="Goeker M."/>
        </authorList>
    </citation>
    <scope>NUCLEOTIDE SEQUENCE [LARGE SCALE GENOMIC DNA]</scope>
    <source>
        <strain evidence="1 4">DSM 23868</strain>
    </source>
</reference>
<dbReference type="Proteomes" id="UP000553980">
    <property type="component" value="Unassembled WGS sequence"/>
</dbReference>
<dbReference type="OrthoDB" id="8455776at2"/>
<sequence length="71" mass="7717">MHFSSQAAIGFCAILSIVSVQAKDMERGTRHAYALAVYGVNTDDGLVFDTGPFAAAGIRTNERTRRSLRAR</sequence>
<accession>A0A5C5CH36</accession>
<dbReference type="AlphaFoldDB" id="A0A5C5CH36"/>
<dbReference type="RefSeq" id="WP_140022003.1">
    <property type="nucleotide sequence ID" value="NZ_JACIEX010000010.1"/>
</dbReference>